<dbReference type="AlphaFoldDB" id="A0A916ZG40"/>
<organism evidence="1 2">
    <name type="scientific">Paenibacillus nasutitermitis</name>
    <dbReference type="NCBI Taxonomy" id="1652958"/>
    <lineage>
        <taxon>Bacteria</taxon>
        <taxon>Bacillati</taxon>
        <taxon>Bacillota</taxon>
        <taxon>Bacilli</taxon>
        <taxon>Bacillales</taxon>
        <taxon>Paenibacillaceae</taxon>
        <taxon>Paenibacillus</taxon>
    </lineage>
</organism>
<evidence type="ECO:0000313" key="1">
    <source>
        <dbReference type="EMBL" id="GGD95593.1"/>
    </source>
</evidence>
<gene>
    <name evidence="1" type="ORF">GCM10010911_62810</name>
</gene>
<dbReference type="RefSeq" id="WP_188998670.1">
    <property type="nucleotide sequence ID" value="NZ_BMHP01000008.1"/>
</dbReference>
<dbReference type="PROSITE" id="PS51257">
    <property type="entry name" value="PROKAR_LIPOPROTEIN"/>
    <property type="match status" value="1"/>
</dbReference>
<protein>
    <recommendedName>
        <fullName evidence="3">Sporulation protein</fullName>
    </recommendedName>
</protein>
<comment type="caution">
    <text evidence="1">The sequence shown here is derived from an EMBL/GenBank/DDBJ whole genome shotgun (WGS) entry which is preliminary data.</text>
</comment>
<evidence type="ECO:0008006" key="3">
    <source>
        <dbReference type="Google" id="ProtNLM"/>
    </source>
</evidence>
<dbReference type="EMBL" id="BMHP01000008">
    <property type="protein sequence ID" value="GGD95593.1"/>
    <property type="molecule type" value="Genomic_DNA"/>
</dbReference>
<keyword evidence="2" id="KW-1185">Reference proteome</keyword>
<accession>A0A916ZG40</accession>
<evidence type="ECO:0000313" key="2">
    <source>
        <dbReference type="Proteomes" id="UP000612456"/>
    </source>
</evidence>
<reference evidence="1" key="2">
    <citation type="submission" date="2020-09" db="EMBL/GenBank/DDBJ databases">
        <authorList>
            <person name="Sun Q."/>
            <person name="Zhou Y."/>
        </authorList>
    </citation>
    <scope>NUCLEOTIDE SEQUENCE</scope>
    <source>
        <strain evidence="1">CGMCC 1.15178</strain>
    </source>
</reference>
<sequence length="133" mass="14455">MEKSRKFSQAAAGLALLLMIAVIGGCGIKKDSSNNMNTRSYGHDGYLGISNSNPHLPNRNGNDLNYGSDGNFAERKLKEIRGVADYTIIIQGPKLKVAVKAARNVDPASLEREVLSTLQANMPRYEVSVTTMK</sequence>
<name>A0A916ZG40_9BACL</name>
<reference evidence="1" key="1">
    <citation type="journal article" date="2014" name="Int. J. Syst. Evol. Microbiol.">
        <title>Complete genome sequence of Corynebacterium casei LMG S-19264T (=DSM 44701T), isolated from a smear-ripened cheese.</title>
        <authorList>
            <consortium name="US DOE Joint Genome Institute (JGI-PGF)"/>
            <person name="Walter F."/>
            <person name="Albersmeier A."/>
            <person name="Kalinowski J."/>
            <person name="Ruckert C."/>
        </authorList>
    </citation>
    <scope>NUCLEOTIDE SEQUENCE</scope>
    <source>
        <strain evidence="1">CGMCC 1.15178</strain>
    </source>
</reference>
<dbReference type="Proteomes" id="UP000612456">
    <property type="component" value="Unassembled WGS sequence"/>
</dbReference>
<proteinExistence type="predicted"/>